<reference evidence="6 7" key="1">
    <citation type="submission" date="2020-08" db="EMBL/GenBank/DDBJ databases">
        <title>Genomic Encyclopedia of Type Strains, Phase IV (KMG-V): Genome sequencing to study the core and pangenomes of soil and plant-associated prokaryotes.</title>
        <authorList>
            <person name="Whitman W."/>
        </authorList>
    </citation>
    <scope>NUCLEOTIDE SEQUENCE [LARGE SCALE GENOMIC DNA]</scope>
    <source>
        <strain evidence="6 7">S3M1</strain>
    </source>
</reference>
<gene>
    <name evidence="6" type="ORF">HDE68_003726</name>
</gene>
<evidence type="ECO:0000313" key="7">
    <source>
        <dbReference type="Proteomes" id="UP000537204"/>
    </source>
</evidence>
<comment type="similarity">
    <text evidence="1">Belongs to the glycosyl hydrolase 63 family.</text>
</comment>
<evidence type="ECO:0000256" key="2">
    <source>
        <dbReference type="ARBA" id="ARBA00022801"/>
    </source>
</evidence>
<accession>A0A7W8ZPG9</accession>
<dbReference type="Proteomes" id="UP000537204">
    <property type="component" value="Unassembled WGS sequence"/>
</dbReference>
<name>A0A7W8ZPG9_9SPHI</name>
<comment type="caution">
    <text evidence="6">The sequence shown here is derived from an EMBL/GenBank/DDBJ whole genome shotgun (WGS) entry which is preliminary data.</text>
</comment>
<feature type="signal peptide" evidence="4">
    <location>
        <begin position="1"/>
        <end position="22"/>
    </location>
</feature>
<evidence type="ECO:0000313" key="6">
    <source>
        <dbReference type="EMBL" id="MBB5637801.1"/>
    </source>
</evidence>
<dbReference type="InterPro" id="IPR012341">
    <property type="entry name" value="6hp_glycosidase-like_sf"/>
</dbReference>
<dbReference type="PANTHER" id="PTHR10412">
    <property type="entry name" value="MANNOSYL-OLIGOSACCHARIDE GLUCOSIDASE"/>
    <property type="match status" value="1"/>
</dbReference>
<dbReference type="RefSeq" id="WP_183883664.1">
    <property type="nucleotide sequence ID" value="NZ_JACHCD010000001.1"/>
</dbReference>
<dbReference type="InterPro" id="IPR008928">
    <property type="entry name" value="6-hairpin_glycosidase_sf"/>
</dbReference>
<evidence type="ECO:0000256" key="1">
    <source>
        <dbReference type="ARBA" id="ARBA00010833"/>
    </source>
</evidence>
<keyword evidence="2" id="KW-0378">Hydrolase</keyword>
<dbReference type="EMBL" id="JACHCE010000006">
    <property type="protein sequence ID" value="MBB5637801.1"/>
    <property type="molecule type" value="Genomic_DNA"/>
</dbReference>
<dbReference type="Gene3D" id="1.50.10.10">
    <property type="match status" value="1"/>
</dbReference>
<dbReference type="GO" id="GO:0004573">
    <property type="term" value="F:Glc3Man9GlcNAc2 oligosaccharide glucosidase activity"/>
    <property type="evidence" value="ECO:0007669"/>
    <property type="project" value="InterPro"/>
</dbReference>
<dbReference type="InterPro" id="IPR004888">
    <property type="entry name" value="Glycoside_hydrolase_63"/>
</dbReference>
<protein>
    <recommendedName>
        <fullName evidence="5">Mannosylglycerate hydrolase MGH1-like glycoside hydrolase domain-containing protein</fullName>
    </recommendedName>
</protein>
<feature type="domain" description="Mannosylglycerate hydrolase MGH1-like glycoside hydrolase" evidence="5">
    <location>
        <begin position="108"/>
        <end position="419"/>
    </location>
</feature>
<dbReference type="GO" id="GO:0009311">
    <property type="term" value="P:oligosaccharide metabolic process"/>
    <property type="evidence" value="ECO:0007669"/>
    <property type="project" value="InterPro"/>
</dbReference>
<dbReference type="GO" id="GO:0006487">
    <property type="term" value="P:protein N-linked glycosylation"/>
    <property type="evidence" value="ECO:0007669"/>
    <property type="project" value="TreeGrafter"/>
</dbReference>
<keyword evidence="4" id="KW-0732">Signal</keyword>
<keyword evidence="3" id="KW-0326">Glycosidase</keyword>
<dbReference type="AlphaFoldDB" id="A0A7W8ZPG9"/>
<evidence type="ECO:0000256" key="3">
    <source>
        <dbReference type="ARBA" id="ARBA00023295"/>
    </source>
</evidence>
<organism evidence="6 7">
    <name type="scientific">Pedobacter cryoconitis</name>
    <dbReference type="NCBI Taxonomy" id="188932"/>
    <lineage>
        <taxon>Bacteria</taxon>
        <taxon>Pseudomonadati</taxon>
        <taxon>Bacteroidota</taxon>
        <taxon>Sphingobacteriia</taxon>
        <taxon>Sphingobacteriales</taxon>
        <taxon>Sphingobacteriaceae</taxon>
        <taxon>Pedobacter</taxon>
    </lineage>
</organism>
<evidence type="ECO:0000256" key="4">
    <source>
        <dbReference type="SAM" id="SignalP"/>
    </source>
</evidence>
<dbReference type="Pfam" id="PF22422">
    <property type="entry name" value="MGH1-like_GH"/>
    <property type="match status" value="1"/>
</dbReference>
<feature type="chain" id="PRO_5030718856" description="Mannosylglycerate hydrolase MGH1-like glycoside hydrolase domain-containing protein" evidence="4">
    <location>
        <begin position="23"/>
        <end position="521"/>
    </location>
</feature>
<evidence type="ECO:0000259" key="5">
    <source>
        <dbReference type="Pfam" id="PF22422"/>
    </source>
</evidence>
<dbReference type="SUPFAM" id="SSF48208">
    <property type="entry name" value="Six-hairpin glycosidases"/>
    <property type="match status" value="1"/>
</dbReference>
<sequence>MKPVSTLLFTLGILLLSKVVCAQNYANTLIPNRLVEQNIFLKKKADQTLPPTFENIKTKLPEPSWPNRQDVVRCYWKAWETAFSNLHGVTPENRFLSPYIDPAFNQHIFMWDTGFMVLFGRYGQHAFNFQSSIDNFYGRQEKDGYICREISELNGNKLFEKFDASSTGPNILPWAEWQYYLNLNDTERLKSVFAPLLAYYQWFRTNRSWPDGSYFSTGWGCGMDNQPRVPTGYSNQFSTAFMSWIDTTLQQIFAGKTLIAMAKKLNRQDEVKDVIAEVELLTNYVQNKMWSDQDNFFYDRYRDGKLSDVKSIASYWALLAEVVPKDKLLGFIGHLENPNEFARLHRVPTLSADNAGFDPEGGYWRGGVWAPTSYMVLSGLTKYKQDSIAYIIAMNHLDNVVKVFNQTGSLWENYAPDKVKGKDQKDLVGWTGLVPISVLFEYVFGLRPDVPENTVIWDVRLTDKFGVKKYPFKESGLIDFWCNSRKKNTDRPKIKVHSNVPFVLKLIWNGGSEIINIKPDK</sequence>
<dbReference type="InterPro" id="IPR054491">
    <property type="entry name" value="MGH1-like_GH"/>
</dbReference>
<dbReference type="PANTHER" id="PTHR10412:SF11">
    <property type="entry name" value="MANNOSYL-OLIGOSACCHARIDE GLUCOSIDASE"/>
    <property type="match status" value="1"/>
</dbReference>
<proteinExistence type="inferred from homology"/>